<dbReference type="SMART" id="SM00215">
    <property type="entry name" value="VWC_out"/>
    <property type="match status" value="2"/>
</dbReference>
<dbReference type="Ensembl" id="ENSLCAT00010023100.1">
    <property type="protein sequence ID" value="ENSLCAP00010022608.1"/>
    <property type="gene ID" value="ENSLCAG00010010576.1"/>
</dbReference>
<dbReference type="InterPro" id="IPR036084">
    <property type="entry name" value="Ser_inhib-like_sf"/>
</dbReference>
<dbReference type="CDD" id="cd19941">
    <property type="entry name" value="TIL"/>
    <property type="match status" value="3"/>
</dbReference>
<dbReference type="InterPro" id="IPR014853">
    <property type="entry name" value="VWF/SSPO/ZAN-like_Cys-rich_dom"/>
</dbReference>
<name>A0A4W6DCP2_LATCA</name>
<dbReference type="InterPro" id="IPR025155">
    <property type="entry name" value="WxxW_domain"/>
</dbReference>
<dbReference type="PANTHER" id="PTHR11339">
    <property type="entry name" value="EXTRACELLULAR MATRIX GLYCOPROTEIN RELATED"/>
    <property type="match status" value="1"/>
</dbReference>
<dbReference type="GO" id="GO:0031012">
    <property type="term" value="C:extracellular matrix"/>
    <property type="evidence" value="ECO:0007669"/>
    <property type="project" value="TreeGrafter"/>
</dbReference>
<keyword evidence="3" id="KW-0732">Signal</keyword>
<dbReference type="PROSITE" id="PS51233">
    <property type="entry name" value="VWFD"/>
    <property type="match status" value="3"/>
</dbReference>
<proteinExistence type="predicted"/>
<dbReference type="FunFam" id="2.10.25.10:FF:000674">
    <property type="entry name" value="Mucin-2"/>
    <property type="match status" value="1"/>
</dbReference>
<evidence type="ECO:0000256" key="1">
    <source>
        <dbReference type="ARBA" id="ARBA00004613"/>
    </source>
</evidence>
<comment type="subcellular location">
    <subcellularLocation>
        <location evidence="1">Secreted</location>
    </subcellularLocation>
</comment>
<dbReference type="FunFam" id="2.10.25.10:FF:000153">
    <property type="entry name" value="MUC5B isoform 1"/>
    <property type="match status" value="1"/>
</dbReference>
<feature type="compositionally biased region" description="Low complexity" evidence="8">
    <location>
        <begin position="1394"/>
        <end position="1450"/>
    </location>
</feature>
<dbReference type="GO" id="GO:0005615">
    <property type="term" value="C:extracellular space"/>
    <property type="evidence" value="ECO:0007669"/>
    <property type="project" value="TreeGrafter"/>
</dbReference>
<dbReference type="InterPro" id="IPR058753">
    <property type="entry name" value="TIL_OTOGL_Mucin"/>
</dbReference>
<dbReference type="SMART" id="SM00216">
    <property type="entry name" value="VWD"/>
    <property type="match status" value="3"/>
</dbReference>
<dbReference type="InterPro" id="IPR001007">
    <property type="entry name" value="VWF_dom"/>
</dbReference>
<dbReference type="GeneTree" id="ENSGT00940000164871"/>
<dbReference type="Gene3D" id="2.10.25.10">
    <property type="entry name" value="Laminin"/>
    <property type="match status" value="3"/>
</dbReference>
<evidence type="ECO:0000313" key="11">
    <source>
        <dbReference type="Proteomes" id="UP000314980"/>
    </source>
</evidence>
<keyword evidence="11" id="KW-1185">Reference proteome</keyword>
<feature type="domain" description="VWFD" evidence="9">
    <location>
        <begin position="802"/>
        <end position="972"/>
    </location>
</feature>
<dbReference type="SUPFAM" id="SSF57603">
    <property type="entry name" value="FnI-like domain"/>
    <property type="match status" value="1"/>
</dbReference>
<dbReference type="InterPro" id="IPR002919">
    <property type="entry name" value="TIL_dom"/>
</dbReference>
<dbReference type="Pfam" id="PF25962">
    <property type="entry name" value="TIL_OTOGL_Mucin"/>
    <property type="match status" value="1"/>
</dbReference>
<reference evidence="11" key="1">
    <citation type="submission" date="2015-09" db="EMBL/GenBank/DDBJ databases">
        <authorList>
            <person name="Sai Rama Sridatta P."/>
        </authorList>
    </citation>
    <scope>NUCLEOTIDE SEQUENCE [LARGE SCALE GENOMIC DNA]</scope>
</reference>
<reference evidence="10" key="2">
    <citation type="submission" date="2025-08" db="UniProtKB">
        <authorList>
            <consortium name="Ensembl"/>
        </authorList>
    </citation>
    <scope>IDENTIFICATION</scope>
</reference>
<feature type="domain" description="VWFD" evidence="9">
    <location>
        <begin position="6"/>
        <end position="176"/>
    </location>
</feature>
<sequence>MNNVYSICSTWGREHFKTFDGDIYQFPGMCEYNLASDCHESYQEFSVHMKREENDGDPTVSYVVVTINDHSFHLSKSQVTVNSLPVTMPYHNAGVQVEKNAVYIKLQSKVGITVMWNGDDAVMVELDNDYANRTCGLCGDFNGVPVYNEFIHKGRKTTPIEFGNKQKVHRPNDDCEDPYEEETESLEAGTMLRSASWSSCTKLINPELYIQACVQDMCGCTNRTNDFCVCSTLSEFSRQCSHAGGQPPNWRTPQFCDKQCPFNMVYEESGSPCMDTCTHQDTSSLCEDHKMDGCFCPPGTVFDDISMRGCIAQSECQCKHGKIYDSGEVYREDRVECMCLEGRWACKSLQMPSTCAVEEGSHVTTFDGKTYTFHGDCYYTLAKDEANPAFTILVQLVPCANEEFDTCLKTLKILLNNDRNNVSDLNIFHASSFHILLQTSFGLQIQVQHVPIMQVYVNLDQSYRTKTRGLCGNFNMVLSDDMKTPQGIVEGTAVTFGNSWKANLMCRDREERLDDPCSLSVENEQYAKHWCALLLSPNSTFAQCRSVVDPEMYYKRCTYASCNCEKSEACLCAVLSSYARACASKGVFLTDWRESVCEKYTRNCPATQTFSYKHQRCQLTCRSLGSMQQSCTSDFLPVDGCSCSEGLYLNENGICVPMAKCPCYHNEVYIKPGKSISIRDEHCVCTNGMFHCHSWRARLSACPFPKVFVNCSTAGTGELGVQCAQTCLNLDNDDCDSTECESGCQCPSGLIDDGKGSCVKEHECPCQHGGHLYAPGTQIPNQCNNCTCKSGKWECTDKKCPGTCVIYGSGHYSTFDQRPYAFQGECSYVAVKNKCGNKTVQDVFGVITENVPCGSTGTTCSKTIRIQLGRVEVKLSKGKYQVEDLGHGSQIQYKIREIGLYLVIDSDIGLAVMWDRKTTVYILLEPQHSGEVCGLCGDFDGDGQNDFTTQGQLVVNNPIEFANSWKVLSSCPDMDMNADPCIAAPNRHHWAKVMCSIITGDTFKDCHNKVDPRPYHENCVKDSCACDTGGDCECFCTAVAAYAQACNEAGVCVAWRTPEICPVFCDYYNGPNECRWHYNPCHTPCYKTCLHPQGICSNPIPHLEGCYPVCPEDKPIFDEDNQICVEKCSEPTTTTSTTPTPKPTTTTQEPTTTIKSTAPPTETTTTTEKPSTTTSTTPTPKPTTTTKETTTTIKTTTPPTEPTTTPCIRPCEWSEWYDVHNPEKDKSDWETYENITNNGKQICEKPKEIDCRSADIPDKDFNDFLGETGQIVACDVGYGLICRKEDQLKPPRKCFNYKIRVCCDPTTTTSTTPPTPPPQPTTTTQEPTTTIKSTTPGPKPTTTTEEPTTTSTTLPPKPTTTTEEPSTTSTTPPIPTTTTEEPTTTSTTPPPQPTTTTEEPTTTTSTTPPIPTTTTEEPTTTTSTTPTPKPTTTTQEPTTTIKSTTPGPKP</sequence>
<evidence type="ECO:0000256" key="3">
    <source>
        <dbReference type="ARBA" id="ARBA00022729"/>
    </source>
</evidence>
<dbReference type="SMART" id="SM00832">
    <property type="entry name" value="C8"/>
    <property type="match status" value="3"/>
</dbReference>
<dbReference type="InterPro" id="IPR001846">
    <property type="entry name" value="VWF_type-D"/>
</dbReference>
<evidence type="ECO:0000256" key="8">
    <source>
        <dbReference type="SAM" id="MobiDB-lite"/>
    </source>
</evidence>
<keyword evidence="5" id="KW-0186">Copper</keyword>
<dbReference type="InterPro" id="IPR050780">
    <property type="entry name" value="Mucin_vWF_Thrombospondin_sf"/>
</dbReference>
<evidence type="ECO:0000259" key="9">
    <source>
        <dbReference type="PROSITE" id="PS51233"/>
    </source>
</evidence>
<dbReference type="PRINTS" id="PR01217">
    <property type="entry name" value="PRICHEXTENSN"/>
</dbReference>
<dbReference type="Proteomes" id="UP000314980">
    <property type="component" value="Unassembled WGS sequence"/>
</dbReference>
<feature type="region of interest" description="Disordered" evidence="8">
    <location>
        <begin position="1306"/>
        <end position="1450"/>
    </location>
</feature>
<dbReference type="Pfam" id="PF23244">
    <property type="entry name" value="VWF"/>
    <property type="match status" value="1"/>
</dbReference>
<accession>A0A4W6DCP2</accession>
<evidence type="ECO:0000256" key="6">
    <source>
        <dbReference type="ARBA" id="ARBA00023157"/>
    </source>
</evidence>
<feature type="domain" description="VWFD" evidence="9">
    <location>
        <begin position="353"/>
        <end position="507"/>
    </location>
</feature>
<evidence type="ECO:0000313" key="10">
    <source>
        <dbReference type="Ensembl" id="ENSLCAP00010022608.1"/>
    </source>
</evidence>
<evidence type="ECO:0000256" key="5">
    <source>
        <dbReference type="ARBA" id="ARBA00023008"/>
    </source>
</evidence>
<dbReference type="PANTHER" id="PTHR11339:SF371">
    <property type="entry name" value="MUCIN-2"/>
    <property type="match status" value="1"/>
</dbReference>
<dbReference type="SUPFAM" id="SSF57567">
    <property type="entry name" value="Serine protease inhibitors"/>
    <property type="match status" value="3"/>
</dbReference>
<evidence type="ECO:0000256" key="2">
    <source>
        <dbReference type="ARBA" id="ARBA00022525"/>
    </source>
</evidence>
<keyword evidence="4" id="KW-0677">Repeat</keyword>
<dbReference type="Pfam" id="PF00094">
    <property type="entry name" value="VWD"/>
    <property type="match status" value="4"/>
</dbReference>
<dbReference type="Pfam" id="PF08742">
    <property type="entry name" value="C8"/>
    <property type="match status" value="3"/>
</dbReference>
<dbReference type="Pfam" id="PF01826">
    <property type="entry name" value="TIL"/>
    <property type="match status" value="2"/>
</dbReference>
<keyword evidence="6" id="KW-1015">Disulfide bond</keyword>
<evidence type="ECO:0000256" key="4">
    <source>
        <dbReference type="ARBA" id="ARBA00022737"/>
    </source>
</evidence>
<keyword evidence="2" id="KW-0964">Secreted</keyword>
<feature type="region of interest" description="Disordered" evidence="8">
    <location>
        <begin position="1131"/>
        <end position="1205"/>
    </location>
</feature>
<protein>
    <submittedName>
        <fullName evidence="10">Mucin 2.2, oligomeric mucus/gel-forming</fullName>
    </submittedName>
</protein>
<organism evidence="10 11">
    <name type="scientific">Lates calcarifer</name>
    <name type="common">Barramundi</name>
    <name type="synonym">Holocentrus calcarifer</name>
    <dbReference type="NCBI Taxonomy" id="8187"/>
    <lineage>
        <taxon>Eukaryota</taxon>
        <taxon>Metazoa</taxon>
        <taxon>Chordata</taxon>
        <taxon>Craniata</taxon>
        <taxon>Vertebrata</taxon>
        <taxon>Euteleostomi</taxon>
        <taxon>Actinopterygii</taxon>
        <taxon>Neopterygii</taxon>
        <taxon>Teleostei</taxon>
        <taxon>Neoteleostei</taxon>
        <taxon>Acanthomorphata</taxon>
        <taxon>Carangaria</taxon>
        <taxon>Carangaria incertae sedis</taxon>
        <taxon>Centropomidae</taxon>
        <taxon>Lates</taxon>
    </lineage>
</organism>
<reference evidence="10" key="3">
    <citation type="submission" date="2025-09" db="UniProtKB">
        <authorList>
            <consortium name="Ensembl"/>
        </authorList>
    </citation>
    <scope>IDENTIFICATION</scope>
</reference>
<feature type="compositionally biased region" description="Low complexity" evidence="8">
    <location>
        <begin position="1321"/>
        <end position="1387"/>
    </location>
</feature>
<evidence type="ECO:0000256" key="7">
    <source>
        <dbReference type="ARBA" id="ARBA00023180"/>
    </source>
</evidence>
<keyword evidence="7" id="KW-0325">Glycoprotein</keyword>
<dbReference type="Pfam" id="PF13330">
    <property type="entry name" value="Mucin2_WxxW"/>
    <property type="match status" value="1"/>
</dbReference>